<keyword evidence="1" id="KW-1133">Transmembrane helix</keyword>
<keyword evidence="1" id="KW-0812">Transmembrane</keyword>
<dbReference type="Proteomes" id="UP000756346">
    <property type="component" value="Unassembled WGS sequence"/>
</dbReference>
<dbReference type="RefSeq" id="XP_046008022.1">
    <property type="nucleotide sequence ID" value="XM_046160455.1"/>
</dbReference>
<sequence length="552" mass="62631">MIGRRRLEADSKAWRTRSRASVSRRFHIIGFSALALSIILCLIAVPYRDNYINATTPHTQLGSIRHDDGGNGSTRSHPSFKDVKLHIVIPASHQDVNLCKLVLGCSLLDYPNPTIVAWRDTYKQAWILGGGSHLAKVFRVLEYLQALDPSQDDELVLMLDAYDVHLQLPRSTLISRYYELRDAAQKRLVESVGKTAVQDGGLSQRIIFGAGKRCAPNEPHTVACYAVPDSPMPQIYGPNTDTAIGHNHHYSVRQRYLNSGYVLGPAKAMREMYEEAWKFIQAQPDMDPDDDGSHTSDYVYHGSDQSVFAAMYGRQEFAREKIRLQYAPVGTRPRSSTVFFTPIDNVLNPSFHHEEFDVDLDSGDNPYEHGIFLDFASDLGHQTINSELDAAWIQYRDRDDEKAMSAQIGQRLADFDCPANLPEALPHDIADARIPTDGDIAAWPSPWLSRPLYTHLCMSRMPVLRHMNGDKSHREKHWDRMWYVPRARELFKALQESMARNATLKPKTELKHHMANPALEVAGAVWTKPDGLLRWEDLCPAEEYDKEIFRKG</sequence>
<keyword evidence="1" id="KW-0472">Membrane</keyword>
<name>A0A9P9BL31_9PEZI</name>
<dbReference type="OrthoDB" id="422736at2759"/>
<evidence type="ECO:0000256" key="1">
    <source>
        <dbReference type="SAM" id="Phobius"/>
    </source>
</evidence>
<organism evidence="2 3">
    <name type="scientific">Microdochium trichocladiopsis</name>
    <dbReference type="NCBI Taxonomy" id="1682393"/>
    <lineage>
        <taxon>Eukaryota</taxon>
        <taxon>Fungi</taxon>
        <taxon>Dikarya</taxon>
        <taxon>Ascomycota</taxon>
        <taxon>Pezizomycotina</taxon>
        <taxon>Sordariomycetes</taxon>
        <taxon>Xylariomycetidae</taxon>
        <taxon>Xylariales</taxon>
        <taxon>Microdochiaceae</taxon>
        <taxon>Microdochium</taxon>
    </lineage>
</organism>
<dbReference type="CDD" id="cd22997">
    <property type="entry name" value="GT_LH"/>
    <property type="match status" value="1"/>
</dbReference>
<dbReference type="AlphaFoldDB" id="A0A9P9BL31"/>
<feature type="transmembrane region" description="Helical" evidence="1">
    <location>
        <begin position="26"/>
        <end position="47"/>
    </location>
</feature>
<evidence type="ECO:0000313" key="2">
    <source>
        <dbReference type="EMBL" id="KAH7024474.1"/>
    </source>
</evidence>
<accession>A0A9P9BL31</accession>
<dbReference type="PANTHER" id="PTHR36587">
    <property type="entry name" value="EXPRESSION SITE-ASSOCIATED GENE 3 (ESAG3)-LIKE PROTEIN"/>
    <property type="match status" value="1"/>
</dbReference>
<dbReference type="EMBL" id="JAGTJQ010000009">
    <property type="protein sequence ID" value="KAH7024474.1"/>
    <property type="molecule type" value="Genomic_DNA"/>
</dbReference>
<evidence type="ECO:0000313" key="3">
    <source>
        <dbReference type="Proteomes" id="UP000756346"/>
    </source>
</evidence>
<dbReference type="GeneID" id="70190001"/>
<keyword evidence="3" id="KW-1185">Reference proteome</keyword>
<protein>
    <submittedName>
        <fullName evidence="2">Uncharacterized protein</fullName>
    </submittedName>
</protein>
<proteinExistence type="predicted"/>
<reference evidence="2" key="1">
    <citation type="journal article" date="2021" name="Nat. Commun.">
        <title>Genetic determinants of endophytism in the Arabidopsis root mycobiome.</title>
        <authorList>
            <person name="Mesny F."/>
            <person name="Miyauchi S."/>
            <person name="Thiergart T."/>
            <person name="Pickel B."/>
            <person name="Atanasova L."/>
            <person name="Karlsson M."/>
            <person name="Huettel B."/>
            <person name="Barry K.W."/>
            <person name="Haridas S."/>
            <person name="Chen C."/>
            <person name="Bauer D."/>
            <person name="Andreopoulos W."/>
            <person name="Pangilinan J."/>
            <person name="LaButti K."/>
            <person name="Riley R."/>
            <person name="Lipzen A."/>
            <person name="Clum A."/>
            <person name="Drula E."/>
            <person name="Henrissat B."/>
            <person name="Kohler A."/>
            <person name="Grigoriev I.V."/>
            <person name="Martin F.M."/>
            <person name="Hacquard S."/>
        </authorList>
    </citation>
    <scope>NUCLEOTIDE SEQUENCE</scope>
    <source>
        <strain evidence="2">MPI-CAGE-CH-0230</strain>
    </source>
</reference>
<gene>
    <name evidence="2" type="ORF">B0I36DRAFT_376460</name>
</gene>
<dbReference type="PANTHER" id="PTHR36587:SF2">
    <property type="entry name" value="EXPRESSION SITE-ASSOCIATED GENE 3 (ESAG3)-LIKE PROTEIN"/>
    <property type="match status" value="1"/>
</dbReference>
<comment type="caution">
    <text evidence="2">The sequence shown here is derived from an EMBL/GenBank/DDBJ whole genome shotgun (WGS) entry which is preliminary data.</text>
</comment>